<sequence length="313" mass="33464">MRKLMMTAAFTLAAMGSAQAQNIGVAMAQFDNNFLTILRHGIEDGAKEQGLQLQFEDAQNDLPRQLSQIQNFITSGVDGIIVVAVDSDLIPQMVKLAGEAGIPILNINREPPNVTNIGAGEAFVGSREVDAGTIQAREACRQVKEKVGDRKAKGVILAGDLFIQAGRVRTETVQDFVKTPECDFVEIVDTQVADWSRSKASDLVSNWLSAGIQPDVIFANNDEMAIGAAQALKAAGVPQDAVVVAGIDATPDALMALKAGDLDLTVFQDAEGQGRKGAEIIARMAKGEPLDERAVYIPFELVTPANADDYLNR</sequence>
<protein>
    <submittedName>
        <fullName evidence="5">Ribose import binding protein RbsB</fullName>
    </submittedName>
</protein>
<dbReference type="PANTHER" id="PTHR46847">
    <property type="entry name" value="D-ALLOSE-BINDING PERIPLASMIC PROTEIN-RELATED"/>
    <property type="match status" value="1"/>
</dbReference>
<feature type="domain" description="Periplasmic binding protein" evidence="4">
    <location>
        <begin position="23"/>
        <end position="288"/>
    </location>
</feature>
<dbReference type="SUPFAM" id="SSF53822">
    <property type="entry name" value="Periplasmic binding protein-like I"/>
    <property type="match status" value="1"/>
</dbReference>
<dbReference type="InterPro" id="IPR025997">
    <property type="entry name" value="SBP_2_dom"/>
</dbReference>
<dbReference type="GO" id="GO:0030246">
    <property type="term" value="F:carbohydrate binding"/>
    <property type="evidence" value="ECO:0007669"/>
    <property type="project" value="UniProtKB-ARBA"/>
</dbReference>
<dbReference type="Gene3D" id="3.40.50.2300">
    <property type="match status" value="2"/>
</dbReference>
<gene>
    <name evidence="5" type="primary">rbsB_4</name>
    <name evidence="5" type="ORF">SDC9_30681</name>
</gene>
<dbReference type="GO" id="GO:0030313">
    <property type="term" value="C:cell envelope"/>
    <property type="evidence" value="ECO:0007669"/>
    <property type="project" value="UniProtKB-SubCell"/>
</dbReference>
<dbReference type="Pfam" id="PF13407">
    <property type="entry name" value="Peripla_BP_4"/>
    <property type="match status" value="1"/>
</dbReference>
<evidence type="ECO:0000313" key="5">
    <source>
        <dbReference type="EMBL" id="MPL84716.1"/>
    </source>
</evidence>
<name>A0A644V069_9ZZZZ</name>
<evidence type="ECO:0000256" key="3">
    <source>
        <dbReference type="ARBA" id="ARBA00022729"/>
    </source>
</evidence>
<organism evidence="5">
    <name type="scientific">bioreactor metagenome</name>
    <dbReference type="NCBI Taxonomy" id="1076179"/>
    <lineage>
        <taxon>unclassified sequences</taxon>
        <taxon>metagenomes</taxon>
        <taxon>ecological metagenomes</taxon>
    </lineage>
</organism>
<comment type="caution">
    <text evidence="5">The sequence shown here is derived from an EMBL/GenBank/DDBJ whole genome shotgun (WGS) entry which is preliminary data.</text>
</comment>
<dbReference type="AlphaFoldDB" id="A0A644V069"/>
<accession>A0A644V069</accession>
<dbReference type="EMBL" id="VSSQ01000193">
    <property type="protein sequence ID" value="MPL84716.1"/>
    <property type="molecule type" value="Genomic_DNA"/>
</dbReference>
<dbReference type="InterPro" id="IPR028082">
    <property type="entry name" value="Peripla_BP_I"/>
</dbReference>
<comment type="subcellular location">
    <subcellularLocation>
        <location evidence="1">Cell envelope</location>
    </subcellularLocation>
</comment>
<evidence type="ECO:0000256" key="2">
    <source>
        <dbReference type="ARBA" id="ARBA00007639"/>
    </source>
</evidence>
<proteinExistence type="inferred from homology"/>
<reference evidence="5" key="1">
    <citation type="submission" date="2019-08" db="EMBL/GenBank/DDBJ databases">
        <authorList>
            <person name="Kucharzyk K."/>
            <person name="Murdoch R.W."/>
            <person name="Higgins S."/>
            <person name="Loffler F."/>
        </authorList>
    </citation>
    <scope>NUCLEOTIDE SEQUENCE</scope>
</reference>
<evidence type="ECO:0000256" key="1">
    <source>
        <dbReference type="ARBA" id="ARBA00004196"/>
    </source>
</evidence>
<comment type="similarity">
    <text evidence="2">Belongs to the bacterial solute-binding protein 2 family.</text>
</comment>
<keyword evidence="3" id="KW-0732">Signal</keyword>
<dbReference type="PANTHER" id="PTHR46847:SF1">
    <property type="entry name" value="D-ALLOSE-BINDING PERIPLASMIC PROTEIN-RELATED"/>
    <property type="match status" value="1"/>
</dbReference>
<evidence type="ECO:0000259" key="4">
    <source>
        <dbReference type="Pfam" id="PF13407"/>
    </source>
</evidence>